<keyword evidence="4" id="KW-0963">Cytoplasm</keyword>
<protein>
    <recommendedName>
        <fullName evidence="3">Activating signal cointegrator 1 complex subunit 3</fullName>
        <ecNumber evidence="11">5.6.2.4</ecNumber>
    </recommendedName>
</protein>
<evidence type="ECO:0000256" key="6">
    <source>
        <dbReference type="ARBA" id="ARBA00022741"/>
    </source>
</evidence>
<evidence type="ECO:0000256" key="11">
    <source>
        <dbReference type="ARBA" id="ARBA00034808"/>
    </source>
</evidence>
<dbReference type="GO" id="GO:0005524">
    <property type="term" value="F:ATP binding"/>
    <property type="evidence" value="ECO:0007669"/>
    <property type="project" value="UniProtKB-KW"/>
</dbReference>
<dbReference type="GO" id="GO:0003676">
    <property type="term" value="F:nucleic acid binding"/>
    <property type="evidence" value="ECO:0007669"/>
    <property type="project" value="InterPro"/>
</dbReference>
<dbReference type="InterPro" id="IPR050474">
    <property type="entry name" value="Hel308_SKI2-like"/>
</dbReference>
<sequence length="1800" mass="204916">RNKPLLISSEPTFSLRGQARLPTIENFPFVYDSQRATQQTAAFVGGVRMALPEGFEVKNTKKYEEISIPATSHYAGQPWPLVKIKELDEIGQMAFAGIKQLNTIQSRVYKTAYHTNENLLICAPTGAGKTNVAMLTIVKEIVQNVENGVIQLDKFKIVYVAPMKALAAEMAENFSRRLSPLGINVRELTGDMQLTKKEIQSTQLLISTPEKWDVVTRKSTSDVALARLVRLLIIDEVHLLHDERGPVLETLVARTLRQVETQQTMIRIVGLSATLPNYTDVARFLRVNPHKGLFFFDGRFRPVPLQQTFVGVKAKSFTQQRLDMDEACYEVVVENLRKDNQVLVFVHARNATVRTAQAMAEMARENNEVNLFSCQQMDGFGQAEKQVQRSRNREVRELFNSGLGVHHAGMLRADRTMLERLFSKGLIRVLCCTATLAWGVNLPAHAVVIKGTQVYNAKQGAFVDLGILDVMQIFGRAGRPQFDTTGEGTIITAHNKLSHYLALLTRQNPIESQFVECLVDNLNAEISLGTVNTVDDGVRWLSYTYLYTRMRRNPLVYGISANQLENDPMLTKWQRDLIIMAGRKLEKARMIRFLERTGYFHSTDLGRTSSHFYIKYLSIETFNEFINSSMDITAILSMISKSHEFQQIKVRDDELTELDDLKDDFCHLPIKSGPEDTEGKTNILFQTFISSGEVRSFSLSSDLMYIAQNAGRIVRGVFEIVLKQGKTRLAGRMLKLCKCVERRLWPDSTPLRQFGPRLSKDVYRKIEEKELKLEEILDSSPSDIGNLLRHPRIGEKVLKCAQEIPKVQLQVTIQPITRTILRIKVVMTPDFTWNNNSHGNTTEAFWIWVEDPDTDNMYHSEYVLMPKKTVVRKESINLTFTIPLIEPHPTQYLVHVESDRWFGTGTVCPISFKHLILPDRHPPHTELTDLEPLPITALDEKFQAVYNFTHFNPIQTQIFHCLYHNDTNALLGAPTGSGKTVAAELALFRMLRTQPGAKAVYVAPMKALVRERMKDWEKRLKTKLGLKLVELTGDIAPDMGAVARADVIITTPEKWDGVSRSWNTRGYVRKVSLLIIDEIHLLGQDRGPVLEVIVSRTNFISSHTEKAVRVVGLSTALANARDLADWLGIKQMGLFNFRPSVRPVPMEVHIQGFAGKHYCPRMASMNKTCFQAIQTHSPTKPVLIFVSSRRQTRITALDLIAHLGGEDPKTWMHMEEWEMEELTHVVRDPNLRLTLAFGIGMHHAGLVERDRSLVEKLFSEQKIQTLVATSTLAWGVNLPAHLVIVKGTEYFDGKQGRYEDFPITDVLQMMGRAGRPQYDDKAVAVILVHDVKKAFYKKFLYEPFPVESSLLQVLDDHLNAEIVAGTIISKQEAMDYLTWTYFFRRLIMNPTYYDLQDTENDSVNYYLSKLLERSIVELRTSGCVGMTDDEFDVTLVATNAGRIASFYYLSHLTLRLLNEEMRPECSIDDILRLLSNAQEYHELPVRHNEDGINSDLAKELPIKVDGNSFDSPHTKTLLLLVSHFQRFTLPSTDYVTDLKSVLDQAIRVLQAYVDYSADLGWLSTSLRCMHIIQMVSQASWFHDNTLTTLPHVEKNKVHIFKNLMFNKSPVECLPQLLALYHRSPSSVSNLLSQFFSNSEASKICSHLSVLPQIDINIAVRGWWADHPEAEDQRAVSNAHNTSLREKNTWLPLHADQEYFLIINLRKKTLSGKNKDEKAATPRFPKPKLEGWFLVLGDRERRELVALKRLNTLRRNTSETLSFFTPQRVGRMSLTLWLVSDSYLGLDQLRDVRLDIIPSDI</sequence>
<dbReference type="Gene3D" id="1.10.150.20">
    <property type="entry name" value="5' to 3' exonuclease, C-terminal subdomain"/>
    <property type="match status" value="1"/>
</dbReference>
<dbReference type="SUPFAM" id="SSF81296">
    <property type="entry name" value="E set domains"/>
    <property type="match status" value="1"/>
</dbReference>
<feature type="domain" description="Helicase ATP-binding" evidence="13">
    <location>
        <begin position="960"/>
        <end position="1135"/>
    </location>
</feature>
<dbReference type="Proteomes" id="UP000007875">
    <property type="component" value="Unassembled WGS sequence"/>
</dbReference>
<keyword evidence="8" id="KW-0347">Helicase</keyword>
<dbReference type="InterPro" id="IPR014756">
    <property type="entry name" value="Ig_E-set"/>
</dbReference>
<dbReference type="FunFam" id="1.10.10.10:FF:000024">
    <property type="entry name" value="U5 small nuclear ribonucleoprotein helicase"/>
    <property type="match status" value="1"/>
</dbReference>
<dbReference type="Pfam" id="PF00271">
    <property type="entry name" value="Helicase_C"/>
    <property type="match status" value="2"/>
</dbReference>
<evidence type="ECO:0000313" key="16">
    <source>
        <dbReference type="Proteomes" id="UP000007875"/>
    </source>
</evidence>
<keyword evidence="5" id="KW-0677">Repeat</keyword>
<reference evidence="15" key="3">
    <citation type="submission" date="2025-09" db="UniProtKB">
        <authorList>
            <consortium name="Ensembl"/>
        </authorList>
    </citation>
    <scope>IDENTIFICATION</scope>
</reference>
<dbReference type="GO" id="GO:0016787">
    <property type="term" value="F:hydrolase activity"/>
    <property type="evidence" value="ECO:0007669"/>
    <property type="project" value="UniProtKB-KW"/>
</dbReference>
<dbReference type="FunCoup" id="H2Z642">
    <property type="interactions" value="470"/>
</dbReference>
<dbReference type="SMART" id="SM00490">
    <property type="entry name" value="HELICc"/>
    <property type="match status" value="2"/>
</dbReference>
<dbReference type="Gene3D" id="1.10.10.10">
    <property type="entry name" value="Winged helix-like DNA-binding domain superfamily/Winged helix DNA-binding domain"/>
    <property type="match status" value="2"/>
</dbReference>
<dbReference type="Pfam" id="PF02889">
    <property type="entry name" value="Sec63"/>
    <property type="match status" value="2"/>
</dbReference>
<reference evidence="15" key="2">
    <citation type="submission" date="2025-08" db="UniProtKB">
        <authorList>
            <consortium name="Ensembl"/>
        </authorList>
    </citation>
    <scope>IDENTIFICATION</scope>
</reference>
<organism evidence="15 16">
    <name type="scientific">Ciona savignyi</name>
    <name type="common">Pacific transparent sea squirt</name>
    <dbReference type="NCBI Taxonomy" id="51511"/>
    <lineage>
        <taxon>Eukaryota</taxon>
        <taxon>Metazoa</taxon>
        <taxon>Chordata</taxon>
        <taxon>Tunicata</taxon>
        <taxon>Ascidiacea</taxon>
        <taxon>Phlebobranchia</taxon>
        <taxon>Cionidae</taxon>
        <taxon>Ciona</taxon>
    </lineage>
</organism>
<dbReference type="EC" id="5.6.2.4" evidence="11"/>
<dbReference type="InterPro" id="IPR035892">
    <property type="entry name" value="C2_domain_sf"/>
</dbReference>
<name>H2Z642_CIOSA</name>
<dbReference type="InterPro" id="IPR001650">
    <property type="entry name" value="Helicase_C-like"/>
</dbReference>
<feature type="domain" description="Helicase C-terminal" evidence="14">
    <location>
        <begin position="1171"/>
        <end position="1362"/>
    </location>
</feature>
<dbReference type="Ensembl" id="ENSCSAVT00000013203.1">
    <property type="protein sequence ID" value="ENSCSAVP00000013054.1"/>
    <property type="gene ID" value="ENSCSAVG00000007670.1"/>
</dbReference>
<dbReference type="InterPro" id="IPR036390">
    <property type="entry name" value="WH_DNA-bd_sf"/>
</dbReference>
<dbReference type="InterPro" id="IPR027417">
    <property type="entry name" value="P-loop_NTPase"/>
</dbReference>
<dbReference type="FunFam" id="1.10.10.10:FF:000012">
    <property type="entry name" value="U5 small nuclear ribonucleoprotein helicase"/>
    <property type="match status" value="1"/>
</dbReference>
<evidence type="ECO:0000256" key="3">
    <source>
        <dbReference type="ARBA" id="ARBA00014590"/>
    </source>
</evidence>
<dbReference type="FunFam" id="3.40.50.300:FF:000102">
    <property type="entry name" value="RNA helicase, activating signal cointegrator 1"/>
    <property type="match status" value="1"/>
</dbReference>
<comment type="catalytic activity">
    <reaction evidence="12">
        <text>ATP + H2O = ADP + phosphate + H(+)</text>
        <dbReference type="Rhea" id="RHEA:13065"/>
        <dbReference type="ChEBI" id="CHEBI:15377"/>
        <dbReference type="ChEBI" id="CHEBI:15378"/>
        <dbReference type="ChEBI" id="CHEBI:30616"/>
        <dbReference type="ChEBI" id="CHEBI:43474"/>
        <dbReference type="ChEBI" id="CHEBI:456216"/>
        <dbReference type="EC" id="5.6.2.4"/>
    </reaction>
</comment>
<dbReference type="STRING" id="51511.ENSCSAVP00000013054"/>
<evidence type="ECO:0000313" key="15">
    <source>
        <dbReference type="Ensembl" id="ENSCSAVP00000013054.1"/>
    </source>
</evidence>
<keyword evidence="9" id="KW-0067">ATP-binding</keyword>
<proteinExistence type="inferred from homology"/>
<evidence type="ECO:0000256" key="10">
    <source>
        <dbReference type="ARBA" id="ARBA00034617"/>
    </source>
</evidence>
<dbReference type="InterPro" id="IPR057842">
    <property type="entry name" value="WH_MER3"/>
</dbReference>
<dbReference type="Pfam" id="PF23445">
    <property type="entry name" value="WHD_SNRNP200"/>
    <property type="match status" value="2"/>
</dbReference>
<dbReference type="InterPro" id="IPR014001">
    <property type="entry name" value="Helicase_ATP-bd"/>
</dbReference>
<accession>H2Z642</accession>
<dbReference type="FunFam" id="3.40.50.300:FF:000198">
    <property type="entry name" value="Activating signal cointegrator 1 complex subunit"/>
    <property type="match status" value="1"/>
</dbReference>
<dbReference type="FunFam" id="3.40.50.300:FF:000062">
    <property type="entry name" value="U5 small nuclear ribonucleoprotein helicase"/>
    <property type="match status" value="1"/>
</dbReference>
<dbReference type="PROSITE" id="PS51192">
    <property type="entry name" value="HELICASE_ATP_BIND_1"/>
    <property type="match status" value="2"/>
</dbReference>
<evidence type="ECO:0000256" key="2">
    <source>
        <dbReference type="ARBA" id="ARBA00008708"/>
    </source>
</evidence>
<evidence type="ECO:0000259" key="13">
    <source>
        <dbReference type="PROSITE" id="PS51192"/>
    </source>
</evidence>
<dbReference type="PANTHER" id="PTHR47961">
    <property type="entry name" value="DNA POLYMERASE THETA, PUTATIVE (AFU_ORTHOLOGUE AFUA_1G05260)-RELATED"/>
    <property type="match status" value="1"/>
</dbReference>
<dbReference type="SUPFAM" id="SSF52540">
    <property type="entry name" value="P-loop containing nucleoside triphosphate hydrolases"/>
    <property type="match status" value="4"/>
</dbReference>
<dbReference type="FunFam" id="2.60.40.150:FF:000004">
    <property type="entry name" value="RNA helicase, activating signal cointegrator 1"/>
    <property type="match status" value="1"/>
</dbReference>
<dbReference type="InParanoid" id="H2Z642"/>
<comment type="similarity">
    <text evidence="2">Belongs to the helicase family.</text>
</comment>
<dbReference type="GO" id="GO:0005737">
    <property type="term" value="C:cytoplasm"/>
    <property type="evidence" value="ECO:0007669"/>
    <property type="project" value="UniProtKB-SubCell"/>
</dbReference>
<dbReference type="PROSITE" id="PS51194">
    <property type="entry name" value="HELICASE_CTER"/>
    <property type="match status" value="2"/>
</dbReference>
<evidence type="ECO:0000256" key="4">
    <source>
        <dbReference type="ARBA" id="ARBA00022490"/>
    </source>
</evidence>
<reference evidence="16" key="1">
    <citation type="submission" date="2003-08" db="EMBL/GenBank/DDBJ databases">
        <authorList>
            <person name="Birren B."/>
            <person name="Nusbaum C."/>
            <person name="Abebe A."/>
            <person name="Abouelleil A."/>
            <person name="Adekoya E."/>
            <person name="Ait-zahra M."/>
            <person name="Allen N."/>
            <person name="Allen T."/>
            <person name="An P."/>
            <person name="Anderson M."/>
            <person name="Anderson S."/>
            <person name="Arachchi H."/>
            <person name="Armbruster J."/>
            <person name="Bachantsang P."/>
            <person name="Baldwin J."/>
            <person name="Barry A."/>
            <person name="Bayul T."/>
            <person name="Blitshsteyn B."/>
            <person name="Bloom T."/>
            <person name="Blye J."/>
            <person name="Boguslavskiy L."/>
            <person name="Borowsky M."/>
            <person name="Boukhgalter B."/>
            <person name="Brunache A."/>
            <person name="Butler J."/>
            <person name="Calixte N."/>
            <person name="Calvo S."/>
            <person name="Camarata J."/>
            <person name="Campo K."/>
            <person name="Chang J."/>
            <person name="Cheshatsang Y."/>
            <person name="Citroen M."/>
            <person name="Collymore A."/>
            <person name="Considine T."/>
            <person name="Cook A."/>
            <person name="Cooke P."/>
            <person name="Corum B."/>
            <person name="Cuomo C."/>
            <person name="David R."/>
            <person name="Dawoe T."/>
            <person name="Degray S."/>
            <person name="Dodge S."/>
            <person name="Dooley K."/>
            <person name="Dorje P."/>
            <person name="Dorjee K."/>
            <person name="Dorris L."/>
            <person name="Duffey N."/>
            <person name="Dupes A."/>
            <person name="Elkins T."/>
            <person name="Engels R."/>
            <person name="Erickson J."/>
            <person name="Farina A."/>
            <person name="Faro S."/>
            <person name="Ferreira P."/>
            <person name="Fischer H."/>
            <person name="Fitzgerald M."/>
            <person name="Foley K."/>
            <person name="Gage D."/>
            <person name="Galagan J."/>
            <person name="Gearin G."/>
            <person name="Gnerre S."/>
            <person name="Gnirke A."/>
            <person name="Goyette A."/>
            <person name="Graham J."/>
            <person name="Grandbois E."/>
            <person name="Gyaltsen K."/>
            <person name="Hafez N."/>
            <person name="Hagopian D."/>
            <person name="Hagos B."/>
            <person name="Hall J."/>
            <person name="Hatcher B."/>
            <person name="Heller A."/>
            <person name="Higgins H."/>
            <person name="Honan T."/>
            <person name="Horn A."/>
            <person name="Houde N."/>
            <person name="Hughes L."/>
            <person name="Hulme W."/>
            <person name="Husby E."/>
            <person name="Iliev I."/>
            <person name="Jaffe D."/>
            <person name="Jones C."/>
            <person name="Kamal M."/>
            <person name="Kamat A."/>
            <person name="Kamvysselis M."/>
            <person name="Karlsson E."/>
            <person name="Kells C."/>
            <person name="Kieu A."/>
            <person name="Kisner P."/>
            <person name="Kodira C."/>
            <person name="Kulbokas E."/>
            <person name="Labutti K."/>
            <person name="Lama D."/>
            <person name="Landers T."/>
            <person name="Leger J."/>
            <person name="Levine S."/>
            <person name="Lewis D."/>
            <person name="Lewis T."/>
            <person name="Lindblad-toh K."/>
            <person name="Liu X."/>
            <person name="Lokyitsang T."/>
            <person name="Lokyitsang Y."/>
            <person name="Lucien O."/>
            <person name="Lui A."/>
            <person name="Ma L.J."/>
            <person name="Mabbitt R."/>
            <person name="Macdonald J."/>
            <person name="Maclean C."/>
            <person name="Major J."/>
            <person name="Manning J."/>
            <person name="Marabella R."/>
            <person name="Maru K."/>
            <person name="Matthews C."/>
            <person name="Mauceli E."/>
            <person name="Mccarthy M."/>
            <person name="Mcdonough S."/>
            <person name="Mcghee T."/>
            <person name="Meldrim J."/>
            <person name="Meneus L."/>
            <person name="Mesirov J."/>
            <person name="Mihalev A."/>
            <person name="Mihova T."/>
            <person name="Mikkelsen T."/>
            <person name="Mlenga V."/>
            <person name="Moru K."/>
            <person name="Mozes J."/>
            <person name="Mulrain L."/>
            <person name="Munson G."/>
            <person name="Naylor J."/>
            <person name="Newes C."/>
            <person name="Nguyen C."/>
            <person name="Nguyen N."/>
            <person name="Nguyen T."/>
            <person name="Nicol R."/>
            <person name="Nielsen C."/>
            <person name="Nizzari M."/>
            <person name="Norbu C."/>
            <person name="Norbu N."/>
            <person name="O'donnell P."/>
            <person name="Okoawo O."/>
            <person name="O'leary S."/>
            <person name="Omotosho B."/>
            <person name="O'neill K."/>
            <person name="Osman S."/>
            <person name="Parker S."/>
            <person name="Perrin D."/>
            <person name="Phunkhang P."/>
            <person name="Piqani B."/>
            <person name="Purcell S."/>
            <person name="Rachupka T."/>
            <person name="Ramasamy U."/>
            <person name="Rameau R."/>
            <person name="Ray V."/>
            <person name="Raymond C."/>
            <person name="Retta R."/>
            <person name="Richardson S."/>
            <person name="Rise C."/>
            <person name="Rodriguez J."/>
            <person name="Rogers J."/>
            <person name="Rogov P."/>
            <person name="Rutman M."/>
            <person name="Schupbach R."/>
            <person name="Seaman C."/>
            <person name="Settipalli S."/>
            <person name="Sharpe T."/>
            <person name="Sheridan J."/>
            <person name="Sherpa N."/>
            <person name="Shi J."/>
            <person name="Smirnov S."/>
            <person name="Smith C."/>
            <person name="Sougnez C."/>
            <person name="Spencer B."/>
            <person name="Stalker J."/>
            <person name="Stange-thomann N."/>
            <person name="Stavropoulos S."/>
            <person name="Stetson K."/>
            <person name="Stone C."/>
            <person name="Stone S."/>
            <person name="Stubbs M."/>
            <person name="Talamas J."/>
            <person name="Tchuinga P."/>
            <person name="Tenzing P."/>
            <person name="Tesfaye S."/>
            <person name="Theodore J."/>
            <person name="Thoulutsang Y."/>
            <person name="Topham K."/>
            <person name="Towey S."/>
            <person name="Tsamla T."/>
            <person name="Tsomo N."/>
            <person name="Vallee D."/>
            <person name="Vassiliev H."/>
            <person name="Venkataraman V."/>
            <person name="Vinson J."/>
            <person name="Vo A."/>
            <person name="Wade C."/>
            <person name="Wang S."/>
            <person name="Wangchuk T."/>
            <person name="Wangdi T."/>
            <person name="Whittaker C."/>
            <person name="Wilkinson J."/>
            <person name="Wu Y."/>
            <person name="Wyman D."/>
            <person name="Yadav S."/>
            <person name="Yang S."/>
            <person name="Yang X."/>
            <person name="Yeager S."/>
            <person name="Yee E."/>
            <person name="Young G."/>
            <person name="Zainoun J."/>
            <person name="Zembeck L."/>
            <person name="Zimmer A."/>
            <person name="Zody M."/>
            <person name="Lander E."/>
        </authorList>
    </citation>
    <scope>NUCLEOTIDE SEQUENCE [LARGE SCALE GENOMIC DNA]</scope>
</reference>
<evidence type="ECO:0000256" key="12">
    <source>
        <dbReference type="ARBA" id="ARBA00048988"/>
    </source>
</evidence>
<evidence type="ECO:0000259" key="14">
    <source>
        <dbReference type="PROSITE" id="PS51194"/>
    </source>
</evidence>
<evidence type="ECO:0000256" key="7">
    <source>
        <dbReference type="ARBA" id="ARBA00022801"/>
    </source>
</evidence>
<dbReference type="FunFam" id="1.10.3380.10:FF:000001">
    <property type="entry name" value="U5 small nuclear ribonucleoprotein helicase"/>
    <property type="match status" value="1"/>
</dbReference>
<evidence type="ECO:0000256" key="9">
    <source>
        <dbReference type="ARBA" id="ARBA00022840"/>
    </source>
</evidence>
<feature type="domain" description="Helicase C-terminal" evidence="14">
    <location>
        <begin position="323"/>
        <end position="539"/>
    </location>
</feature>
<dbReference type="GeneTree" id="ENSGT00940000155377"/>
<evidence type="ECO:0000256" key="5">
    <source>
        <dbReference type="ARBA" id="ARBA00022737"/>
    </source>
</evidence>
<dbReference type="SUPFAM" id="SSF158702">
    <property type="entry name" value="Sec63 N-terminal domain-like"/>
    <property type="match status" value="2"/>
</dbReference>
<dbReference type="FunFam" id="3.40.50.300:FF:000231">
    <property type="entry name" value="Activating signal cointegrator 1 complex subunit 3"/>
    <property type="match status" value="1"/>
</dbReference>
<evidence type="ECO:0000256" key="8">
    <source>
        <dbReference type="ARBA" id="ARBA00022806"/>
    </source>
</evidence>
<dbReference type="FunFam" id="1.10.3380.10:FF:000002">
    <property type="entry name" value="Activating signal cointegrator 1 complex subunit 3"/>
    <property type="match status" value="1"/>
</dbReference>
<dbReference type="InterPro" id="IPR003593">
    <property type="entry name" value="AAA+_ATPase"/>
</dbReference>
<dbReference type="Gene3D" id="1.10.3380.10">
    <property type="entry name" value="Sec63 N-terminal domain-like domain"/>
    <property type="match status" value="2"/>
</dbReference>
<comment type="subcellular location">
    <subcellularLocation>
        <location evidence="1">Cytoplasm</location>
    </subcellularLocation>
</comment>
<dbReference type="OMA" id="MCSATEF"/>
<dbReference type="GO" id="GO:0180022">
    <property type="term" value="C:RQC-trigger complex"/>
    <property type="evidence" value="ECO:0007669"/>
    <property type="project" value="UniProtKB-ARBA"/>
</dbReference>
<keyword evidence="7" id="KW-0378">Hydrolase</keyword>
<dbReference type="CDD" id="cd18020">
    <property type="entry name" value="DEXHc_ASCC3_1"/>
    <property type="match status" value="1"/>
</dbReference>
<dbReference type="Gene3D" id="2.60.40.150">
    <property type="entry name" value="C2 domain"/>
    <property type="match status" value="2"/>
</dbReference>
<feature type="domain" description="Helicase ATP-binding" evidence="13">
    <location>
        <begin position="110"/>
        <end position="293"/>
    </location>
</feature>
<dbReference type="Pfam" id="PF00270">
    <property type="entry name" value="DEAD"/>
    <property type="match status" value="2"/>
</dbReference>
<dbReference type="SUPFAM" id="SSF46785">
    <property type="entry name" value="Winged helix' DNA-binding domain"/>
    <property type="match status" value="2"/>
</dbReference>
<dbReference type="InterPro" id="IPR036388">
    <property type="entry name" value="WH-like_DNA-bd_sf"/>
</dbReference>
<dbReference type="SMART" id="SM00487">
    <property type="entry name" value="DEXDc"/>
    <property type="match status" value="2"/>
</dbReference>
<dbReference type="Gene3D" id="3.40.50.300">
    <property type="entry name" value="P-loop containing nucleotide triphosphate hydrolases"/>
    <property type="match status" value="4"/>
</dbReference>
<keyword evidence="16" id="KW-1185">Reference proteome</keyword>
<dbReference type="CDD" id="cd18795">
    <property type="entry name" value="SF2_C_Ski2"/>
    <property type="match status" value="2"/>
</dbReference>
<dbReference type="PANTHER" id="PTHR47961:SF13">
    <property type="entry name" value="ACTIVATING SIGNAL COINTEGRATOR 1 COMPLEX SUBUNIT 3"/>
    <property type="match status" value="1"/>
</dbReference>
<dbReference type="SMART" id="SM00973">
    <property type="entry name" value="Sec63"/>
    <property type="match status" value="2"/>
</dbReference>
<dbReference type="PIRSF" id="PIRSF039073">
    <property type="entry name" value="BRR2"/>
    <property type="match status" value="1"/>
</dbReference>
<dbReference type="eggNOG" id="KOG0952">
    <property type="taxonomic scope" value="Eukaryota"/>
</dbReference>
<comment type="catalytic activity">
    <reaction evidence="10">
        <text>Couples ATP hydrolysis with the unwinding of duplex DNA by translocating in the 3'-5' direction.</text>
        <dbReference type="EC" id="5.6.2.4"/>
    </reaction>
</comment>
<dbReference type="InterPro" id="IPR011545">
    <property type="entry name" value="DEAD/DEAH_box_helicase_dom"/>
</dbReference>
<evidence type="ECO:0000256" key="1">
    <source>
        <dbReference type="ARBA" id="ARBA00004496"/>
    </source>
</evidence>
<dbReference type="GO" id="GO:0043138">
    <property type="term" value="F:3'-5' DNA helicase activity"/>
    <property type="evidence" value="ECO:0007669"/>
    <property type="project" value="UniProtKB-EC"/>
</dbReference>
<keyword evidence="6" id="KW-0547">Nucleotide-binding</keyword>
<dbReference type="InterPro" id="IPR004179">
    <property type="entry name" value="Sec63-dom"/>
</dbReference>
<dbReference type="FunFam" id="2.60.40.150:FF:000113">
    <property type="entry name" value="activating signal cointegrator 1 complex subunit 3"/>
    <property type="match status" value="1"/>
</dbReference>
<dbReference type="SMART" id="SM00382">
    <property type="entry name" value="AAA"/>
    <property type="match status" value="2"/>
</dbReference>
<dbReference type="CDD" id="cd18022">
    <property type="entry name" value="DEXHc_ASCC3_2"/>
    <property type="match status" value="1"/>
</dbReference>